<dbReference type="InterPro" id="IPR013216">
    <property type="entry name" value="Methyltransf_11"/>
</dbReference>
<evidence type="ECO:0000259" key="4">
    <source>
        <dbReference type="Pfam" id="PF08241"/>
    </source>
</evidence>
<dbReference type="Proteomes" id="UP001597493">
    <property type="component" value="Unassembled WGS sequence"/>
</dbReference>
<protein>
    <submittedName>
        <fullName evidence="5">Class I SAM-dependent methyltransferase</fullName>
        <ecNumber evidence="5">2.1.1.-</ecNumber>
    </submittedName>
</protein>
<feature type="domain" description="Methyltransferase type 11" evidence="4">
    <location>
        <begin position="43"/>
        <end position="134"/>
    </location>
</feature>
<evidence type="ECO:0000313" key="5">
    <source>
        <dbReference type="EMBL" id="MFD2661466.1"/>
    </source>
</evidence>
<keyword evidence="2 5" id="KW-0489">Methyltransferase</keyword>
<dbReference type="EMBL" id="JBHUMY010000013">
    <property type="protein sequence ID" value="MFD2661466.1"/>
    <property type="molecule type" value="Genomic_DNA"/>
</dbReference>
<name>A0ABW5QZJ8_9BACL</name>
<dbReference type="PANTHER" id="PTHR44942:SF4">
    <property type="entry name" value="METHYLTRANSFERASE TYPE 11 DOMAIN-CONTAINING PROTEIN"/>
    <property type="match status" value="1"/>
</dbReference>
<dbReference type="InterPro" id="IPR051052">
    <property type="entry name" value="Diverse_substrate_MTase"/>
</dbReference>
<dbReference type="GO" id="GO:0008168">
    <property type="term" value="F:methyltransferase activity"/>
    <property type="evidence" value="ECO:0007669"/>
    <property type="project" value="UniProtKB-KW"/>
</dbReference>
<sequence length="251" mass="27867">MDSKVRFTDRVDAYVKYRPDYPEEALDYLYDTAGLRGAAKVADVGAGTGKFSRLLLERGSEVIAVEPNEAMRQAAVDALDGYPGFRAVAGSAEATGLAAGSVDYIVCAQAFHWFDRAAAKEEFLRVLKDGGRVALIWNSRLTAGSPFLEGYEQLIQTYGTDYVQVNHRNISAPDLAMFFREGAMREARFAYRQTLDYDGLKGRLLSSSYAPGPGHPRHEPMLAALRELFDGTSRDGVVFFDYETEIYWGEL</sequence>
<reference evidence="6" key="1">
    <citation type="journal article" date="2019" name="Int. J. Syst. Evol. Microbiol.">
        <title>The Global Catalogue of Microorganisms (GCM) 10K type strain sequencing project: providing services to taxonomists for standard genome sequencing and annotation.</title>
        <authorList>
            <consortium name="The Broad Institute Genomics Platform"/>
            <consortium name="The Broad Institute Genome Sequencing Center for Infectious Disease"/>
            <person name="Wu L."/>
            <person name="Ma J."/>
        </authorList>
    </citation>
    <scope>NUCLEOTIDE SEQUENCE [LARGE SCALE GENOMIC DNA]</scope>
    <source>
        <strain evidence="6">TISTR 1827</strain>
    </source>
</reference>
<organism evidence="5 6">
    <name type="scientific">Paenibacillus thailandensis</name>
    <dbReference type="NCBI Taxonomy" id="393250"/>
    <lineage>
        <taxon>Bacteria</taxon>
        <taxon>Bacillati</taxon>
        <taxon>Bacillota</taxon>
        <taxon>Bacilli</taxon>
        <taxon>Bacillales</taxon>
        <taxon>Paenibacillaceae</taxon>
        <taxon>Paenibacillus</taxon>
    </lineage>
</organism>
<comment type="caution">
    <text evidence="5">The sequence shown here is derived from an EMBL/GenBank/DDBJ whole genome shotgun (WGS) entry which is preliminary data.</text>
</comment>
<dbReference type="Pfam" id="PF08241">
    <property type="entry name" value="Methyltransf_11"/>
    <property type="match status" value="1"/>
</dbReference>
<dbReference type="EC" id="2.1.1.-" evidence="5"/>
<keyword evidence="6" id="KW-1185">Reference proteome</keyword>
<evidence type="ECO:0000256" key="3">
    <source>
        <dbReference type="ARBA" id="ARBA00022679"/>
    </source>
</evidence>
<proteinExistence type="inferred from homology"/>
<dbReference type="PANTHER" id="PTHR44942">
    <property type="entry name" value="METHYLTRANSF_11 DOMAIN-CONTAINING PROTEIN"/>
    <property type="match status" value="1"/>
</dbReference>
<dbReference type="GO" id="GO:0032259">
    <property type="term" value="P:methylation"/>
    <property type="evidence" value="ECO:0007669"/>
    <property type="project" value="UniProtKB-KW"/>
</dbReference>
<comment type="similarity">
    <text evidence="1">Belongs to the methyltransferase superfamily.</text>
</comment>
<evidence type="ECO:0000256" key="2">
    <source>
        <dbReference type="ARBA" id="ARBA00022603"/>
    </source>
</evidence>
<keyword evidence="3 5" id="KW-0808">Transferase</keyword>
<gene>
    <name evidence="5" type="ORF">ACFSW5_14520</name>
</gene>
<accession>A0ABW5QZJ8</accession>
<dbReference type="RefSeq" id="WP_379274328.1">
    <property type="nucleotide sequence ID" value="NZ_JBHUGT010000043.1"/>
</dbReference>
<dbReference type="CDD" id="cd02440">
    <property type="entry name" value="AdoMet_MTases"/>
    <property type="match status" value="1"/>
</dbReference>
<evidence type="ECO:0000313" key="6">
    <source>
        <dbReference type="Proteomes" id="UP001597493"/>
    </source>
</evidence>
<dbReference type="SUPFAM" id="SSF53335">
    <property type="entry name" value="S-adenosyl-L-methionine-dependent methyltransferases"/>
    <property type="match status" value="1"/>
</dbReference>
<dbReference type="Gene3D" id="3.40.50.150">
    <property type="entry name" value="Vaccinia Virus protein VP39"/>
    <property type="match status" value="1"/>
</dbReference>
<evidence type="ECO:0000256" key="1">
    <source>
        <dbReference type="ARBA" id="ARBA00008361"/>
    </source>
</evidence>
<dbReference type="InterPro" id="IPR029063">
    <property type="entry name" value="SAM-dependent_MTases_sf"/>
</dbReference>